<name>A0ACB7SMZ6_HYAAI</name>
<protein>
    <submittedName>
        <fullName evidence="1">Uncharacterized protein</fullName>
    </submittedName>
</protein>
<evidence type="ECO:0000313" key="2">
    <source>
        <dbReference type="Proteomes" id="UP000821845"/>
    </source>
</evidence>
<sequence>MESGNTNLTRFREILDYYLASRNLDPALACCLEKADERLLRRLLTHTFLSPPVARCFLPETHGNCCTYQVLADAYHVVASCPANPLPFSSPFPILTIEVWEEYLSGCSTLAALR</sequence>
<keyword evidence="2" id="KW-1185">Reference proteome</keyword>
<dbReference type="Proteomes" id="UP000821845">
    <property type="component" value="Chromosome 4"/>
</dbReference>
<gene>
    <name evidence="1" type="ORF">HPB50_019536</name>
</gene>
<dbReference type="EMBL" id="CM023484">
    <property type="protein sequence ID" value="KAH6934029.1"/>
    <property type="molecule type" value="Genomic_DNA"/>
</dbReference>
<evidence type="ECO:0000313" key="1">
    <source>
        <dbReference type="EMBL" id="KAH6934029.1"/>
    </source>
</evidence>
<organism evidence="1 2">
    <name type="scientific">Hyalomma asiaticum</name>
    <name type="common">Tick</name>
    <dbReference type="NCBI Taxonomy" id="266040"/>
    <lineage>
        <taxon>Eukaryota</taxon>
        <taxon>Metazoa</taxon>
        <taxon>Ecdysozoa</taxon>
        <taxon>Arthropoda</taxon>
        <taxon>Chelicerata</taxon>
        <taxon>Arachnida</taxon>
        <taxon>Acari</taxon>
        <taxon>Parasitiformes</taxon>
        <taxon>Ixodida</taxon>
        <taxon>Ixodoidea</taxon>
        <taxon>Ixodidae</taxon>
        <taxon>Hyalomminae</taxon>
        <taxon>Hyalomma</taxon>
    </lineage>
</organism>
<reference evidence="1" key="1">
    <citation type="submission" date="2020-05" db="EMBL/GenBank/DDBJ databases">
        <title>Large-scale comparative analyses of tick genomes elucidate their genetic diversity and vector capacities.</title>
        <authorList>
            <person name="Jia N."/>
            <person name="Wang J."/>
            <person name="Shi W."/>
            <person name="Du L."/>
            <person name="Sun Y."/>
            <person name="Zhan W."/>
            <person name="Jiang J."/>
            <person name="Wang Q."/>
            <person name="Zhang B."/>
            <person name="Ji P."/>
            <person name="Sakyi L.B."/>
            <person name="Cui X."/>
            <person name="Yuan T."/>
            <person name="Jiang B."/>
            <person name="Yang W."/>
            <person name="Lam T.T.-Y."/>
            <person name="Chang Q."/>
            <person name="Ding S."/>
            <person name="Wang X."/>
            <person name="Zhu J."/>
            <person name="Ruan X."/>
            <person name="Zhao L."/>
            <person name="Wei J."/>
            <person name="Que T."/>
            <person name="Du C."/>
            <person name="Cheng J."/>
            <person name="Dai P."/>
            <person name="Han X."/>
            <person name="Huang E."/>
            <person name="Gao Y."/>
            <person name="Liu J."/>
            <person name="Shao H."/>
            <person name="Ye R."/>
            <person name="Li L."/>
            <person name="Wei W."/>
            <person name="Wang X."/>
            <person name="Wang C."/>
            <person name="Yang T."/>
            <person name="Huo Q."/>
            <person name="Li W."/>
            <person name="Guo W."/>
            <person name="Chen H."/>
            <person name="Zhou L."/>
            <person name="Ni X."/>
            <person name="Tian J."/>
            <person name="Zhou Y."/>
            <person name="Sheng Y."/>
            <person name="Liu T."/>
            <person name="Pan Y."/>
            <person name="Xia L."/>
            <person name="Li J."/>
            <person name="Zhao F."/>
            <person name="Cao W."/>
        </authorList>
    </citation>
    <scope>NUCLEOTIDE SEQUENCE</scope>
    <source>
        <strain evidence="1">Hyas-2018</strain>
    </source>
</reference>
<proteinExistence type="predicted"/>
<comment type="caution">
    <text evidence="1">The sequence shown here is derived from an EMBL/GenBank/DDBJ whole genome shotgun (WGS) entry which is preliminary data.</text>
</comment>
<accession>A0ACB7SMZ6</accession>